<feature type="transmembrane region" description="Helical" evidence="1">
    <location>
        <begin position="194"/>
        <end position="213"/>
    </location>
</feature>
<keyword evidence="1" id="KW-1133">Transmembrane helix</keyword>
<keyword evidence="1" id="KW-0812">Transmembrane</keyword>
<evidence type="ECO:0000313" key="2">
    <source>
        <dbReference type="EMBL" id="RUT00157.1"/>
    </source>
</evidence>
<dbReference type="OrthoDB" id="5114475at2"/>
<sequence>MFELLTYLGVIAFADSINPTATILQIYLLSTPNPVKRSATFILGVFVAYFIAGWLLALGFTKLIENIINYIGSYIHILQLLIGVAMIVFALNTNPYSSEKAIDKPKVTKPINTFLLGLSVTFLEAPTAFPYIIAIERIVQSKLSSIEVIFTLIFYNFIFVFPLLGLLLIYLFYRERSAHLILKIGYQITKYSPKIFQILLLLIGIWLIIEFILHSPNY</sequence>
<reference evidence="2" key="2">
    <citation type="journal article" date="2019" name="Genome Biol. Evol.">
        <title>Day and night: Metabolic profiles and evolutionary relationships of six axenic non-marine cyanobacteria.</title>
        <authorList>
            <person name="Will S.E."/>
            <person name="Henke P."/>
            <person name="Boedeker C."/>
            <person name="Huang S."/>
            <person name="Brinkmann H."/>
            <person name="Rohde M."/>
            <person name="Jarek M."/>
            <person name="Friedl T."/>
            <person name="Seufert S."/>
            <person name="Schumacher M."/>
            <person name="Overmann J."/>
            <person name="Neumann-Schaal M."/>
            <person name="Petersen J."/>
        </authorList>
    </citation>
    <scope>NUCLEOTIDE SEQUENCE [LARGE SCALE GENOMIC DNA]</scope>
    <source>
        <strain evidence="2">PCC 7102</strain>
    </source>
</reference>
<feature type="transmembrane region" description="Helical" evidence="1">
    <location>
        <begin position="67"/>
        <end position="91"/>
    </location>
</feature>
<accession>A0A433V237</accession>
<dbReference type="AlphaFoldDB" id="A0A433V237"/>
<proteinExistence type="predicted"/>
<dbReference type="Pfam" id="PF11139">
    <property type="entry name" value="SfLAP"/>
    <property type="match status" value="1"/>
</dbReference>
<feature type="transmembrane region" description="Helical" evidence="1">
    <location>
        <begin position="41"/>
        <end position="61"/>
    </location>
</feature>
<evidence type="ECO:0000256" key="1">
    <source>
        <dbReference type="SAM" id="Phobius"/>
    </source>
</evidence>
<feature type="transmembrane region" description="Helical" evidence="1">
    <location>
        <begin position="111"/>
        <end position="133"/>
    </location>
</feature>
<keyword evidence="1" id="KW-0472">Membrane</keyword>
<dbReference type="Proteomes" id="UP000271624">
    <property type="component" value="Unassembled WGS sequence"/>
</dbReference>
<dbReference type="EMBL" id="RSCL01000025">
    <property type="protein sequence ID" value="RUT00157.1"/>
    <property type="molecule type" value="Genomic_DNA"/>
</dbReference>
<comment type="caution">
    <text evidence="2">The sequence shown here is derived from an EMBL/GenBank/DDBJ whole genome shotgun (WGS) entry which is preliminary data.</text>
</comment>
<dbReference type="InterPro" id="IPR021315">
    <property type="entry name" value="Gap/Sap"/>
</dbReference>
<dbReference type="RefSeq" id="WP_127085690.1">
    <property type="nucleotide sequence ID" value="NZ_RSCL01000025.1"/>
</dbReference>
<reference evidence="2" key="1">
    <citation type="submission" date="2018-12" db="EMBL/GenBank/DDBJ databases">
        <authorList>
            <person name="Will S."/>
            <person name="Neumann-Schaal M."/>
            <person name="Henke P."/>
        </authorList>
    </citation>
    <scope>NUCLEOTIDE SEQUENCE</scope>
    <source>
        <strain evidence="2">PCC 7102</strain>
    </source>
</reference>
<feature type="transmembrane region" description="Helical" evidence="1">
    <location>
        <begin position="153"/>
        <end position="173"/>
    </location>
</feature>
<keyword evidence="3" id="KW-1185">Reference proteome</keyword>
<organism evidence="2 3">
    <name type="scientific">Dulcicalothrix desertica PCC 7102</name>
    <dbReference type="NCBI Taxonomy" id="232991"/>
    <lineage>
        <taxon>Bacteria</taxon>
        <taxon>Bacillati</taxon>
        <taxon>Cyanobacteriota</taxon>
        <taxon>Cyanophyceae</taxon>
        <taxon>Nostocales</taxon>
        <taxon>Calotrichaceae</taxon>
        <taxon>Dulcicalothrix</taxon>
    </lineage>
</organism>
<feature type="transmembrane region" description="Helical" evidence="1">
    <location>
        <begin position="6"/>
        <end position="29"/>
    </location>
</feature>
<evidence type="ECO:0000313" key="3">
    <source>
        <dbReference type="Proteomes" id="UP000271624"/>
    </source>
</evidence>
<gene>
    <name evidence="2" type="ORF">DSM106972_076050</name>
</gene>
<name>A0A433V237_9CYAN</name>
<protein>
    <submittedName>
        <fullName evidence="2">Uncharacterized protein</fullName>
    </submittedName>
</protein>